<dbReference type="UniPathway" id="UPA00637"/>
<evidence type="ECO:0000259" key="6">
    <source>
        <dbReference type="Pfam" id="PF04349"/>
    </source>
</evidence>
<dbReference type="InterPro" id="IPR007444">
    <property type="entry name" value="Glucan_biosyn_MdoG_C"/>
</dbReference>
<name>A0A1G7GHS0_9RHOB</name>
<dbReference type="InterPro" id="IPR014756">
    <property type="entry name" value="Ig_E-set"/>
</dbReference>
<dbReference type="GO" id="GO:0030288">
    <property type="term" value="C:outer membrane-bounded periplasmic space"/>
    <property type="evidence" value="ECO:0007669"/>
    <property type="project" value="TreeGrafter"/>
</dbReference>
<gene>
    <name evidence="7" type="ORF">SAMN05421538_11355</name>
</gene>
<reference evidence="7 8" key="1">
    <citation type="submission" date="2016-10" db="EMBL/GenBank/DDBJ databases">
        <authorList>
            <person name="de Groot N.N."/>
        </authorList>
    </citation>
    <scope>NUCLEOTIDE SEQUENCE [LARGE SCALE GENOMIC DNA]</scope>
    <source>
        <strain evidence="7 8">DSM 22220</strain>
    </source>
</reference>
<dbReference type="SUPFAM" id="SSF81296">
    <property type="entry name" value="E set domains"/>
    <property type="match status" value="1"/>
</dbReference>
<dbReference type="AlphaFoldDB" id="A0A1G7GHS0"/>
<evidence type="ECO:0000256" key="4">
    <source>
        <dbReference type="ARBA" id="ARBA00022764"/>
    </source>
</evidence>
<dbReference type="Proteomes" id="UP000199344">
    <property type="component" value="Unassembled WGS sequence"/>
</dbReference>
<feature type="region of interest" description="Disordered" evidence="5">
    <location>
        <begin position="1"/>
        <end position="31"/>
    </location>
</feature>
<keyword evidence="4" id="KW-0574">Periplasm</keyword>
<dbReference type="SUPFAM" id="SSF74650">
    <property type="entry name" value="Galactose mutarotase-like"/>
    <property type="match status" value="1"/>
</dbReference>
<protein>
    <submittedName>
        <fullName evidence="7">Glucans biosynthesis protein</fullName>
    </submittedName>
</protein>
<dbReference type="OrthoDB" id="9777817at2"/>
<dbReference type="GO" id="GO:0030246">
    <property type="term" value="F:carbohydrate binding"/>
    <property type="evidence" value="ECO:0007669"/>
    <property type="project" value="InterPro"/>
</dbReference>
<evidence type="ECO:0000313" key="7">
    <source>
        <dbReference type="EMBL" id="SDE87664.1"/>
    </source>
</evidence>
<organism evidence="7 8">
    <name type="scientific">Paracoccus isoporae</name>
    <dbReference type="NCBI Taxonomy" id="591205"/>
    <lineage>
        <taxon>Bacteria</taxon>
        <taxon>Pseudomonadati</taxon>
        <taxon>Pseudomonadota</taxon>
        <taxon>Alphaproteobacteria</taxon>
        <taxon>Rhodobacterales</taxon>
        <taxon>Paracoccaceae</taxon>
        <taxon>Paracoccus</taxon>
    </lineage>
</organism>
<dbReference type="PANTHER" id="PTHR30504:SF2">
    <property type="entry name" value="GLUCANS BIOSYNTHESIS PROTEIN G"/>
    <property type="match status" value="1"/>
</dbReference>
<dbReference type="Gene3D" id="2.70.98.10">
    <property type="match status" value="1"/>
</dbReference>
<comment type="pathway">
    <text evidence="2">Glycan metabolism; osmoregulated periplasmic glucan (OPG) biosynthesis.</text>
</comment>
<keyword evidence="8" id="KW-1185">Reference proteome</keyword>
<evidence type="ECO:0000256" key="2">
    <source>
        <dbReference type="ARBA" id="ARBA00005001"/>
    </source>
</evidence>
<feature type="domain" description="Glucan biosynthesis periplasmic MdoG C-terminal" evidence="6">
    <location>
        <begin position="34"/>
        <end position="507"/>
    </location>
</feature>
<dbReference type="PIRSF" id="PIRSF006281">
    <property type="entry name" value="MdoG"/>
    <property type="match status" value="1"/>
</dbReference>
<dbReference type="GO" id="GO:0051274">
    <property type="term" value="P:beta-glucan biosynthetic process"/>
    <property type="evidence" value="ECO:0007669"/>
    <property type="project" value="TreeGrafter"/>
</dbReference>
<dbReference type="InterPro" id="IPR014438">
    <property type="entry name" value="Glucan_biosyn_MdoG/MdoD"/>
</dbReference>
<accession>A0A1G7GHS0</accession>
<evidence type="ECO:0000256" key="3">
    <source>
        <dbReference type="ARBA" id="ARBA00009284"/>
    </source>
</evidence>
<evidence type="ECO:0000313" key="8">
    <source>
        <dbReference type="Proteomes" id="UP000199344"/>
    </source>
</evidence>
<dbReference type="InterPro" id="IPR014718">
    <property type="entry name" value="GH-type_carb-bd"/>
</dbReference>
<sequence>MSAAMAMTQAARVQAQAAPQDEDAASAPEPADPFGFESVAAIAAGWASREWESPARELSGPFADIDYDAYRAIRFRRDADPWRDIPGFGLDLLSPGMIFYEPVRVNLVTDGVPQPMPFDPSVFDFDPNFFPEDAASATPDEMGWSGFRIRSALNRPDILDELAVFQGASYFRVLGRGNTYGLSARGLAIRTGSAEGEEFPVFREFWIHRPNPENGRVTIQALLDSRSVSGAYEFVIMPGAVSVLNTRVALFPRVELEGVGIAPLTSMYWFGPADGATFDDYRPAVHDSNGLQMVTGSGQRLWRALSNPTKLQISAFVDQDPRGFGLIQRPRDFADYQDAEAKYESRPSAWIRPTGDWGKGTVSLIEIPVESEFHDNIVSFWQPSEPLAAGTRADYGYRLSFGEEVVDPGTQAKVIATRSGRSVNRKGVHSFVIDFDLAPFIGRDDPSARVNAAKGQIEHPYLLRLEQEGLLRLSFEYLADGAEVADLSAVLEGSEGLNLSETWLYRWSEG</sequence>
<dbReference type="InterPro" id="IPR013783">
    <property type="entry name" value="Ig-like_fold"/>
</dbReference>
<comment type="similarity">
    <text evidence="3">Belongs to the OpgD/OpgG family.</text>
</comment>
<comment type="subcellular location">
    <subcellularLocation>
        <location evidence="1">Periplasm</location>
    </subcellularLocation>
</comment>
<proteinExistence type="inferred from homology"/>
<dbReference type="PANTHER" id="PTHR30504">
    <property type="entry name" value="GLUCANS BIOSYNTHESIS PROTEIN"/>
    <property type="match status" value="1"/>
</dbReference>
<evidence type="ECO:0000256" key="1">
    <source>
        <dbReference type="ARBA" id="ARBA00004418"/>
    </source>
</evidence>
<evidence type="ECO:0000256" key="5">
    <source>
        <dbReference type="SAM" id="MobiDB-lite"/>
    </source>
</evidence>
<dbReference type="Gene3D" id="2.60.40.10">
    <property type="entry name" value="Immunoglobulins"/>
    <property type="match status" value="1"/>
</dbReference>
<dbReference type="Pfam" id="PF04349">
    <property type="entry name" value="MdoG"/>
    <property type="match status" value="1"/>
</dbReference>
<dbReference type="InterPro" id="IPR011013">
    <property type="entry name" value="Gal_mutarotase_sf_dom"/>
</dbReference>
<dbReference type="STRING" id="591205.SAMN05421538_11355"/>
<dbReference type="EMBL" id="FNAH01000013">
    <property type="protein sequence ID" value="SDE87664.1"/>
    <property type="molecule type" value="Genomic_DNA"/>
</dbReference>
<dbReference type="GO" id="GO:0003824">
    <property type="term" value="F:catalytic activity"/>
    <property type="evidence" value="ECO:0007669"/>
    <property type="project" value="InterPro"/>
</dbReference>